<reference evidence="2" key="1">
    <citation type="submission" date="2013-08" db="EMBL/GenBank/DDBJ databases">
        <authorList>
            <person name="Durkin A.S."/>
            <person name="Haft D.R."/>
            <person name="McCorrison J."/>
            <person name="Torralba M."/>
            <person name="Gillis M."/>
            <person name="Haft D.H."/>
            <person name="Methe B."/>
            <person name="Sutton G."/>
            <person name="Nelson K.E."/>
        </authorList>
    </citation>
    <scope>NUCLEOTIDE SEQUENCE [LARGE SCALE GENOMIC DNA]</scope>
    <source>
        <strain evidence="2">F0233</strain>
    </source>
</reference>
<dbReference type="EMBL" id="ACVN02000264">
    <property type="protein sequence ID" value="ERK52092.1"/>
    <property type="molecule type" value="Genomic_DNA"/>
</dbReference>
<evidence type="ECO:0000313" key="3">
    <source>
        <dbReference type="Proteomes" id="UP000017052"/>
    </source>
</evidence>
<proteinExistence type="predicted"/>
<dbReference type="AlphaFoldDB" id="U2RN01"/>
<comment type="caution">
    <text evidence="2">The sequence shown here is derived from an EMBL/GenBank/DDBJ whole genome shotgun (WGS) entry which is preliminary data.</text>
</comment>
<organism evidence="2 3">
    <name type="scientific">Propionibacterium acidifaciens F0233</name>
    <dbReference type="NCBI Taxonomy" id="553198"/>
    <lineage>
        <taxon>Bacteria</taxon>
        <taxon>Bacillati</taxon>
        <taxon>Actinomycetota</taxon>
        <taxon>Actinomycetes</taxon>
        <taxon>Propionibacteriales</taxon>
        <taxon>Propionibacteriaceae</taxon>
        <taxon>Propionibacterium</taxon>
    </lineage>
</organism>
<keyword evidence="3" id="KW-1185">Reference proteome</keyword>
<evidence type="ECO:0000313" key="2">
    <source>
        <dbReference type="EMBL" id="ERK52092.1"/>
    </source>
</evidence>
<accession>U2RN01</accession>
<feature type="region of interest" description="Disordered" evidence="1">
    <location>
        <begin position="32"/>
        <end position="51"/>
    </location>
</feature>
<evidence type="ECO:0000256" key="1">
    <source>
        <dbReference type="SAM" id="MobiDB-lite"/>
    </source>
</evidence>
<gene>
    <name evidence="2" type="ORF">HMPREF0682_0867</name>
</gene>
<sequence length="51" mass="5352">MERPAPWAGSISGRPPGLGPAAGFAVRLVLRRTGRPGTGDDDPTARPNRRS</sequence>
<feature type="region of interest" description="Disordered" evidence="1">
    <location>
        <begin position="1"/>
        <end position="20"/>
    </location>
</feature>
<dbReference type="Proteomes" id="UP000017052">
    <property type="component" value="Unassembled WGS sequence"/>
</dbReference>
<name>U2RN01_9ACTN</name>
<protein>
    <submittedName>
        <fullName evidence="2">Uncharacterized protein</fullName>
    </submittedName>
</protein>